<evidence type="ECO:0000256" key="2">
    <source>
        <dbReference type="ARBA" id="ARBA00023315"/>
    </source>
</evidence>
<evidence type="ECO:0000256" key="1">
    <source>
        <dbReference type="ARBA" id="ARBA00022679"/>
    </source>
</evidence>
<dbReference type="STRING" id="329726.AM1_3443"/>
<reference evidence="4 5" key="1">
    <citation type="journal article" date="2008" name="Proc. Natl. Acad. Sci. U.S.A.">
        <title>Niche adaptation and genome expansion in the chlorophyll d-producing cyanobacterium Acaryochloris marina.</title>
        <authorList>
            <person name="Swingley W.D."/>
            <person name="Chen M."/>
            <person name="Cheung P.C."/>
            <person name="Conrad A.L."/>
            <person name="Dejesa L.C."/>
            <person name="Hao J."/>
            <person name="Honchak B.M."/>
            <person name="Karbach L.E."/>
            <person name="Kurdoglu A."/>
            <person name="Lahiri S."/>
            <person name="Mastrian S.D."/>
            <person name="Miyashita H."/>
            <person name="Page L."/>
            <person name="Ramakrishna P."/>
            <person name="Satoh S."/>
            <person name="Sattley W.M."/>
            <person name="Shimada Y."/>
            <person name="Taylor H.L."/>
            <person name="Tomo T."/>
            <person name="Tsuchiya T."/>
            <person name="Wang Z.T."/>
            <person name="Raymond J."/>
            <person name="Mimuro M."/>
            <person name="Blankenship R.E."/>
            <person name="Touchman J.W."/>
        </authorList>
    </citation>
    <scope>NUCLEOTIDE SEQUENCE [LARGE SCALE GENOMIC DNA]</scope>
    <source>
        <strain evidence="5">MBIC 11017</strain>
    </source>
</reference>
<dbReference type="InterPro" id="IPR002123">
    <property type="entry name" value="Plipid/glycerol_acylTrfase"/>
</dbReference>
<name>B0C139_ACAM1</name>
<dbReference type="AlphaFoldDB" id="B0C139"/>
<proteinExistence type="predicted"/>
<keyword evidence="2 4" id="KW-0012">Acyltransferase</keyword>
<keyword evidence="5" id="KW-1185">Reference proteome</keyword>
<dbReference type="SMART" id="SM00563">
    <property type="entry name" value="PlsC"/>
    <property type="match status" value="1"/>
</dbReference>
<dbReference type="SUPFAM" id="SSF69593">
    <property type="entry name" value="Glycerol-3-phosphate (1)-acyltransferase"/>
    <property type="match status" value="1"/>
</dbReference>
<accession>B0C139</accession>
<dbReference type="PANTHER" id="PTHR10434:SF11">
    <property type="entry name" value="1-ACYL-SN-GLYCEROL-3-PHOSPHATE ACYLTRANSFERASE"/>
    <property type="match status" value="1"/>
</dbReference>
<dbReference type="PANTHER" id="PTHR10434">
    <property type="entry name" value="1-ACYL-SN-GLYCEROL-3-PHOSPHATE ACYLTRANSFERASE"/>
    <property type="match status" value="1"/>
</dbReference>
<feature type="domain" description="Phospholipid/glycerol acyltransferase" evidence="3">
    <location>
        <begin position="52"/>
        <end position="176"/>
    </location>
</feature>
<dbReference type="HOGENOM" id="CLU_027938_3_0_3"/>
<dbReference type="RefSeq" id="WP_012163836.1">
    <property type="nucleotide sequence ID" value="NC_009925.1"/>
</dbReference>
<organism evidence="4 5">
    <name type="scientific">Acaryochloris marina (strain MBIC 11017)</name>
    <dbReference type="NCBI Taxonomy" id="329726"/>
    <lineage>
        <taxon>Bacteria</taxon>
        <taxon>Bacillati</taxon>
        <taxon>Cyanobacteriota</taxon>
        <taxon>Cyanophyceae</taxon>
        <taxon>Acaryochloridales</taxon>
        <taxon>Acaryochloridaceae</taxon>
        <taxon>Acaryochloris</taxon>
    </lineage>
</organism>
<evidence type="ECO:0000313" key="4">
    <source>
        <dbReference type="EMBL" id="ABW28437.1"/>
    </source>
</evidence>
<keyword evidence="1 4" id="KW-0808">Transferase</keyword>
<dbReference type="KEGG" id="amr:AM1_3443"/>
<sequence length="237" mass="25860">MSPSANITSITSSISYPFTSFIYFFGRSIVIPAYFSSIKVSGLEKFPQEGPVVIAPTHRSRWDGIMVGYTFGRPVIGRDPRFMVTVNEMNGFQGWFIRQFGGFPIDPDQPSIAALRHGLDLLQAHEVLVIFPEGDVMRDRYVQYLKPGFARLAIQAQKKLKTGPAIKVVPVALDYGCAVPKQGCEIHVKIGCPLNATDYPGATKKAAANLSSDLKVALNGLLEHATLNPEVTTSVSS</sequence>
<dbReference type="GO" id="GO:0003841">
    <property type="term" value="F:1-acylglycerol-3-phosphate O-acyltransferase activity"/>
    <property type="evidence" value="ECO:0007669"/>
    <property type="project" value="TreeGrafter"/>
</dbReference>
<dbReference type="Proteomes" id="UP000000268">
    <property type="component" value="Chromosome"/>
</dbReference>
<evidence type="ECO:0000313" key="5">
    <source>
        <dbReference type="Proteomes" id="UP000000268"/>
    </source>
</evidence>
<protein>
    <submittedName>
        <fullName evidence="4">Phospholipid/glycerol acyltransferase</fullName>
    </submittedName>
</protein>
<dbReference type="eggNOG" id="COG0204">
    <property type="taxonomic scope" value="Bacteria"/>
</dbReference>
<dbReference type="GO" id="GO:0006654">
    <property type="term" value="P:phosphatidic acid biosynthetic process"/>
    <property type="evidence" value="ECO:0007669"/>
    <property type="project" value="TreeGrafter"/>
</dbReference>
<evidence type="ECO:0000259" key="3">
    <source>
        <dbReference type="SMART" id="SM00563"/>
    </source>
</evidence>
<dbReference type="CDD" id="cd07989">
    <property type="entry name" value="LPLAT_AGPAT-like"/>
    <property type="match status" value="1"/>
</dbReference>
<dbReference type="Pfam" id="PF01553">
    <property type="entry name" value="Acyltransferase"/>
    <property type="match status" value="1"/>
</dbReference>
<dbReference type="EMBL" id="CP000828">
    <property type="protein sequence ID" value="ABW28437.1"/>
    <property type="molecule type" value="Genomic_DNA"/>
</dbReference>
<gene>
    <name evidence="4" type="ordered locus">AM1_3443</name>
</gene>